<reference evidence="2" key="1">
    <citation type="journal article" date="2015" name="Nature">
        <title>Complex archaea that bridge the gap between prokaryotes and eukaryotes.</title>
        <authorList>
            <person name="Spang A."/>
            <person name="Saw J.H."/>
            <person name="Jorgensen S.L."/>
            <person name="Zaremba-Niedzwiedzka K."/>
            <person name="Martijn J."/>
            <person name="Lind A.E."/>
            <person name="van Eijk R."/>
            <person name="Schleper C."/>
            <person name="Guy L."/>
            <person name="Ettema T.J."/>
        </authorList>
    </citation>
    <scope>NUCLEOTIDE SEQUENCE</scope>
</reference>
<dbReference type="GO" id="GO:0003677">
    <property type="term" value="F:DNA binding"/>
    <property type="evidence" value="ECO:0007669"/>
    <property type="project" value="InterPro"/>
</dbReference>
<dbReference type="AlphaFoldDB" id="A0A0F8WWE6"/>
<dbReference type="Gene3D" id="3.40.50.10130">
    <property type="match status" value="1"/>
</dbReference>
<gene>
    <name evidence="2" type="ORF">LCGC14_3018950</name>
</gene>
<dbReference type="GO" id="GO:0004518">
    <property type="term" value="F:nuclease activity"/>
    <property type="evidence" value="ECO:0007669"/>
    <property type="project" value="InterPro"/>
</dbReference>
<dbReference type="Gene3D" id="1.10.150.20">
    <property type="entry name" value="5' to 3' exonuclease, C-terminal subdomain"/>
    <property type="match status" value="1"/>
</dbReference>
<name>A0A0F8WWE6_9ZZZZ</name>
<dbReference type="Pfam" id="PF02732">
    <property type="entry name" value="ERCC4"/>
    <property type="match status" value="1"/>
</dbReference>
<dbReference type="InterPro" id="IPR006166">
    <property type="entry name" value="ERCC4_domain"/>
</dbReference>
<dbReference type="SUPFAM" id="SSF52980">
    <property type="entry name" value="Restriction endonuclease-like"/>
    <property type="match status" value="1"/>
</dbReference>
<accession>A0A0F8WWE6</accession>
<comment type="caution">
    <text evidence="2">The sequence shown here is derived from an EMBL/GenBank/DDBJ whole genome shotgun (WGS) entry which is preliminary data.</text>
</comment>
<dbReference type="GO" id="GO:0006259">
    <property type="term" value="P:DNA metabolic process"/>
    <property type="evidence" value="ECO:0007669"/>
    <property type="project" value="UniProtKB-ARBA"/>
</dbReference>
<feature type="domain" description="ERCC4" evidence="1">
    <location>
        <begin position="5"/>
        <end position="71"/>
    </location>
</feature>
<protein>
    <recommendedName>
        <fullName evidence="1">ERCC4 domain-containing protein</fullName>
    </recommendedName>
</protein>
<evidence type="ECO:0000259" key="1">
    <source>
        <dbReference type="Pfam" id="PF02732"/>
    </source>
</evidence>
<dbReference type="EMBL" id="LAZR01062701">
    <property type="protein sequence ID" value="KKK60978.1"/>
    <property type="molecule type" value="Genomic_DNA"/>
</dbReference>
<sequence>MTLIIDDREHAVKREMFERYGVSTRIERLMVGDYSFIDSEGELNLITRKSSDLPSSIYSGHFQAEIGDMIATINSLGGGRCWFIQEGMYIPEHAGLSYWQYLPNNAMWAKKWTHSGDKGSALTIEISLATIGVGTVHTGDLLHTVKALTKIYQKGMKGWPTTLTAGIPKRKMSGRRDERLNSLMGFWRGLSEKNAVSLLKAYGSIQKIMKVAFKDPNEFLEIKGIGPRAVDKLTEVL</sequence>
<dbReference type="InterPro" id="IPR011335">
    <property type="entry name" value="Restrct_endonuc-II-like"/>
</dbReference>
<dbReference type="InterPro" id="IPR010994">
    <property type="entry name" value="RuvA_2-like"/>
</dbReference>
<proteinExistence type="predicted"/>
<dbReference type="SUPFAM" id="SSF47781">
    <property type="entry name" value="RuvA domain 2-like"/>
    <property type="match status" value="1"/>
</dbReference>
<evidence type="ECO:0000313" key="2">
    <source>
        <dbReference type="EMBL" id="KKK60978.1"/>
    </source>
</evidence>
<organism evidence="2">
    <name type="scientific">marine sediment metagenome</name>
    <dbReference type="NCBI Taxonomy" id="412755"/>
    <lineage>
        <taxon>unclassified sequences</taxon>
        <taxon>metagenomes</taxon>
        <taxon>ecological metagenomes</taxon>
    </lineage>
</organism>